<gene>
    <name evidence="1" type="ORF">QR90_03770</name>
</gene>
<dbReference type="HOGENOM" id="CLU_1394337_0_0_0"/>
<name>A0A0A7KE87_9DEIO</name>
<dbReference type="EMBL" id="CP010028">
    <property type="protein sequence ID" value="AIZ44405.1"/>
    <property type="molecule type" value="Genomic_DNA"/>
</dbReference>
<evidence type="ECO:0000313" key="1">
    <source>
        <dbReference type="EMBL" id="AIZ44405.1"/>
    </source>
</evidence>
<evidence type="ECO:0000313" key="2">
    <source>
        <dbReference type="Proteomes" id="UP000030634"/>
    </source>
</evidence>
<accession>A0A0A7KE87</accession>
<protein>
    <submittedName>
        <fullName evidence="1">Uncharacterized protein</fullName>
    </submittedName>
</protein>
<dbReference type="AlphaFoldDB" id="A0A0A7KE87"/>
<dbReference type="Proteomes" id="UP000030634">
    <property type="component" value="Chromosome"/>
</dbReference>
<dbReference type="RefSeq" id="WP_039682355.1">
    <property type="nucleotide sequence ID" value="NZ_CP010028.1"/>
</dbReference>
<organism evidence="1 2">
    <name type="scientific">Deinococcus radiopugnans</name>
    <dbReference type="NCBI Taxonomy" id="57497"/>
    <lineage>
        <taxon>Bacteria</taxon>
        <taxon>Thermotogati</taxon>
        <taxon>Deinococcota</taxon>
        <taxon>Deinococci</taxon>
        <taxon>Deinococcales</taxon>
        <taxon>Deinococcaceae</taxon>
        <taxon>Deinococcus</taxon>
    </lineage>
</organism>
<reference evidence="2" key="1">
    <citation type="submission" date="2014-11" db="EMBL/GenBank/DDBJ databases">
        <title>Hymenobacter sp. DG25B genome submission.</title>
        <authorList>
            <person name="Jung H.-Y."/>
            <person name="Kim M.K."/>
            <person name="Srinivasan S."/>
            <person name="Lim S."/>
        </authorList>
    </citation>
    <scope>NUCLEOTIDE SEQUENCE [LARGE SCALE GENOMIC DNA]</scope>
    <source>
        <strain evidence="2">DY59</strain>
    </source>
</reference>
<sequence length="195" mass="20356">MNRLTVRLALAFSLLGGVPVVGNAWARPAAPVPQPRAAGGGSMNARAVQDARPTLDLLITVRLLAELLDQRQLMLDAGASSALDSLLRPLSTARALPPSQAAALNSAVQLTLTPSQTLVLRQARAALETRAQALMVRARFAAPDGPLNLTLIRYGLMVPGGQATVQLLLGKQVNPFTQAGGQAALLDHLLALLKG</sequence>
<dbReference type="KEGG" id="dsw:QR90_03770"/>
<proteinExistence type="predicted"/>